<dbReference type="AlphaFoldDB" id="A0A5J4QPI4"/>
<evidence type="ECO:0000313" key="1">
    <source>
        <dbReference type="EMBL" id="KAA6322854.1"/>
    </source>
</evidence>
<proteinExistence type="predicted"/>
<sequence length="48" mass="5800">MEKIDLTPQCICNKIENLERKVRHHRQLCLHNLIFNPIVYRMLVESIP</sequence>
<name>A0A5J4QPI4_9ZZZZ</name>
<gene>
    <name evidence="1" type="ORF">EZS27_027648</name>
</gene>
<dbReference type="EMBL" id="SNRY01002943">
    <property type="protein sequence ID" value="KAA6322854.1"/>
    <property type="molecule type" value="Genomic_DNA"/>
</dbReference>
<protein>
    <submittedName>
        <fullName evidence="1">Uncharacterized protein</fullName>
    </submittedName>
</protein>
<reference evidence="1" key="1">
    <citation type="submission" date="2019-03" db="EMBL/GenBank/DDBJ databases">
        <title>Single cell metagenomics reveals metabolic interactions within the superorganism composed of flagellate Streblomastix strix and complex community of Bacteroidetes bacteria on its surface.</title>
        <authorList>
            <person name="Treitli S.C."/>
            <person name="Kolisko M."/>
            <person name="Husnik F."/>
            <person name="Keeling P."/>
            <person name="Hampl V."/>
        </authorList>
    </citation>
    <scope>NUCLEOTIDE SEQUENCE</scope>
    <source>
        <strain evidence="1">STM</strain>
    </source>
</reference>
<comment type="caution">
    <text evidence="1">The sequence shown here is derived from an EMBL/GenBank/DDBJ whole genome shotgun (WGS) entry which is preliminary data.</text>
</comment>
<accession>A0A5J4QPI4</accession>
<organism evidence="1">
    <name type="scientific">termite gut metagenome</name>
    <dbReference type="NCBI Taxonomy" id="433724"/>
    <lineage>
        <taxon>unclassified sequences</taxon>
        <taxon>metagenomes</taxon>
        <taxon>organismal metagenomes</taxon>
    </lineage>
</organism>